<reference evidence="2" key="1">
    <citation type="submission" date="2021-06" db="EMBL/GenBank/DDBJ databases">
        <authorList>
            <person name="Tome M."/>
            <person name="Jakse J."/>
            <person name="Slemc L."/>
            <person name="Garcia A.R."/>
            <person name="Petkovic H."/>
        </authorList>
    </citation>
    <scope>NUCLEOTIDE SEQUENCE</scope>
    <source>
        <plasmid evidence="2">pPZG101</plasmid>
        <plasmid evidence="1">unnamed</plasmid>
    </source>
</reference>
<geneLocation type="plasmid" evidence="2">
    <name>pPZG101</name>
</geneLocation>
<evidence type="ECO:0000313" key="1">
    <source>
        <dbReference type="EMBL" id="QXV92056.1"/>
    </source>
</evidence>
<proteinExistence type="predicted"/>
<geneLocation type="plasmid" evidence="1">
    <name>unnamed</name>
</geneLocation>
<accession>A0A8F7KTM7</accession>
<protein>
    <submittedName>
        <fullName evidence="2">DUF721 domain-containing protein</fullName>
    </submittedName>
</protein>
<dbReference type="GeneID" id="66860619"/>
<organism evidence="2">
    <name type="scientific">Streptomyces rimosus</name>
    <dbReference type="NCBI Taxonomy" id="1927"/>
    <lineage>
        <taxon>Bacteria</taxon>
        <taxon>Bacillati</taxon>
        <taxon>Actinomycetota</taxon>
        <taxon>Actinomycetes</taxon>
        <taxon>Kitasatosporales</taxon>
        <taxon>Streptomycetaceae</taxon>
        <taxon>Streptomyces</taxon>
    </lineage>
</organism>
<name>A0A8F7KTM7_STRRM</name>
<keyword evidence="2" id="KW-0614">Plasmid</keyword>
<dbReference type="AlphaFoldDB" id="A0A8F7KTM7"/>
<sequence>MNQIPQEPSELDAWWREAVGEDLAYWVQPVRLDADRRLHVRCLTRAWSIQMKLLGRPVTARLNAAHGGTWW</sequence>
<gene>
    <name evidence="1" type="ORF">M4018_082530</name>
    <name evidence="2" type="ORF">R6500_082530</name>
</gene>
<dbReference type="InterPro" id="IPR007922">
    <property type="entry name" value="DciA-like"/>
</dbReference>
<dbReference type="RefSeq" id="WP_003979096.1">
    <property type="nucleotide sequence ID" value="NZ_CP025552.1"/>
</dbReference>
<dbReference type="EMBL" id="MZ502219">
    <property type="protein sequence ID" value="QXV92325.1"/>
    <property type="molecule type" value="Genomic_DNA"/>
</dbReference>
<dbReference type="EMBL" id="MZ502218">
    <property type="protein sequence ID" value="QXV92056.1"/>
    <property type="molecule type" value="Genomic_DNA"/>
</dbReference>
<evidence type="ECO:0000313" key="2">
    <source>
        <dbReference type="EMBL" id="QXV92325.1"/>
    </source>
</evidence>
<dbReference type="Pfam" id="PF05258">
    <property type="entry name" value="DciA"/>
    <property type="match status" value="1"/>
</dbReference>